<protein>
    <submittedName>
        <fullName evidence="8">Outer membrane lipoprotein</fullName>
    </submittedName>
</protein>
<dbReference type="Proteomes" id="UP000001817">
    <property type="component" value="Chromosome 2"/>
</dbReference>
<evidence type="ECO:0000256" key="3">
    <source>
        <dbReference type="ARBA" id="ARBA00022729"/>
    </source>
</evidence>
<proteinExistence type="inferred from homology"/>
<dbReference type="PANTHER" id="PTHR30429">
    <property type="entry name" value="D-METHIONINE-BINDING LIPOPROTEIN METQ"/>
    <property type="match status" value="1"/>
</dbReference>
<dbReference type="STRING" id="266265.Bxe_B1561"/>
<accession>Q13ND6</accession>
<dbReference type="RefSeq" id="WP_011491731.1">
    <property type="nucleotide sequence ID" value="NC_007952.1"/>
</dbReference>
<dbReference type="KEGG" id="bxb:DR64_6865"/>
<name>Q13ND6_PARXL</name>
<organism evidence="8 9">
    <name type="scientific">Paraburkholderia xenovorans (strain LB400)</name>
    <dbReference type="NCBI Taxonomy" id="266265"/>
    <lineage>
        <taxon>Bacteria</taxon>
        <taxon>Pseudomonadati</taxon>
        <taxon>Pseudomonadota</taxon>
        <taxon>Betaproteobacteria</taxon>
        <taxon>Burkholderiales</taxon>
        <taxon>Burkholderiaceae</taxon>
        <taxon>Paraburkholderia</taxon>
    </lineage>
</organism>
<evidence type="ECO:0000256" key="1">
    <source>
        <dbReference type="ARBA" id="ARBA00004635"/>
    </source>
</evidence>
<keyword evidence="4" id="KW-0472">Membrane</keyword>
<evidence type="ECO:0000313" key="9">
    <source>
        <dbReference type="Proteomes" id="UP000001817"/>
    </source>
</evidence>
<keyword evidence="9" id="KW-1185">Reference proteome</keyword>
<feature type="chain" id="PRO_5004182625" evidence="7">
    <location>
        <begin position="40"/>
        <end position="291"/>
    </location>
</feature>
<dbReference type="Pfam" id="PF03180">
    <property type="entry name" value="Lipoprotein_9"/>
    <property type="match status" value="1"/>
</dbReference>
<feature type="signal peptide" evidence="7">
    <location>
        <begin position="1"/>
        <end position="39"/>
    </location>
</feature>
<evidence type="ECO:0000313" key="8">
    <source>
        <dbReference type="EMBL" id="ABE34403.1"/>
    </source>
</evidence>
<dbReference type="OrthoDB" id="9812878at2"/>
<comment type="similarity">
    <text evidence="2">Belongs to the NlpA lipoprotein family.</text>
</comment>
<dbReference type="InterPro" id="IPR004872">
    <property type="entry name" value="Lipoprotein_NlpA"/>
</dbReference>
<keyword evidence="3 7" id="KW-0732">Signal</keyword>
<dbReference type="PATRIC" id="fig|266265.5.peg.6186"/>
<dbReference type="SUPFAM" id="SSF53850">
    <property type="entry name" value="Periplasmic binding protein-like II"/>
    <property type="match status" value="1"/>
</dbReference>
<evidence type="ECO:0000256" key="6">
    <source>
        <dbReference type="ARBA" id="ARBA00023288"/>
    </source>
</evidence>
<comment type="subcellular location">
    <subcellularLocation>
        <location evidence="1">Membrane</location>
        <topology evidence="1">Lipid-anchor</topology>
    </subcellularLocation>
</comment>
<dbReference type="KEGG" id="bxe:Bxe_B1561"/>
<reference evidence="8 9" key="1">
    <citation type="journal article" date="2006" name="Proc. Natl. Acad. Sci. U.S.A.">
        <title>Burkholderia xenovorans LB400 harbors a multi-replicon, 9.73-Mbp genome shaped for versatility.</title>
        <authorList>
            <person name="Chain P.S."/>
            <person name="Denef V.J."/>
            <person name="Konstantinidis K.T."/>
            <person name="Vergez L.M."/>
            <person name="Agullo L."/>
            <person name="Reyes V.L."/>
            <person name="Hauser L."/>
            <person name="Cordova M."/>
            <person name="Gomez L."/>
            <person name="Gonzalez M."/>
            <person name="Land M."/>
            <person name="Lao V."/>
            <person name="Larimer F."/>
            <person name="LiPuma J.J."/>
            <person name="Mahenthiralingam E."/>
            <person name="Malfatti S.A."/>
            <person name="Marx C.J."/>
            <person name="Parnell J.J."/>
            <person name="Ramette A."/>
            <person name="Richardson P."/>
            <person name="Seeger M."/>
            <person name="Smith D."/>
            <person name="Spilker T."/>
            <person name="Sul W.J."/>
            <person name="Tsoi T.V."/>
            <person name="Ulrich L.E."/>
            <person name="Zhulin I.B."/>
            <person name="Tiedje J.M."/>
        </authorList>
    </citation>
    <scope>NUCLEOTIDE SEQUENCE [LARGE SCALE GENOMIC DNA]</scope>
    <source>
        <strain evidence="8 9">LB400</strain>
    </source>
</reference>
<dbReference type="eggNOG" id="COG1464">
    <property type="taxonomic scope" value="Bacteria"/>
</dbReference>
<sequence>MEYRQSGSVGIKFSTRRRITGTLLLAATLAGFTAPTAYATDSGAPSQELRVGFVPGPYADEFKAGVEPQLRKKGYAVRYIEFSTGLEANQAVYRGEIIADVMQHEVYLKSYNDRNGTDLVGVVQVPTPPMGLYSSKHHSLAEVKPGTRVAVPNDPVNLERALKILQRIGWIRIKPNPNPVDVTERDVIANPAGIKIVPLESAQAPRALEDVDYAAIQGNFAIFSGHKLTDALALEEMTPPYINQVVVKASNRNARATQDIVQAYQSADFQRAIRSNRFYDGFRLPAYFSNE</sequence>
<gene>
    <name evidence="8" type="ORF">Bxe_B1561</name>
</gene>
<evidence type="ECO:0000256" key="7">
    <source>
        <dbReference type="SAM" id="SignalP"/>
    </source>
</evidence>
<dbReference type="GO" id="GO:0016020">
    <property type="term" value="C:membrane"/>
    <property type="evidence" value="ECO:0007669"/>
    <property type="project" value="UniProtKB-SubCell"/>
</dbReference>
<dbReference type="EMBL" id="CP000271">
    <property type="protein sequence ID" value="ABE34403.1"/>
    <property type="molecule type" value="Genomic_DNA"/>
</dbReference>
<dbReference type="Gene3D" id="3.40.190.10">
    <property type="entry name" value="Periplasmic binding protein-like II"/>
    <property type="match status" value="2"/>
</dbReference>
<evidence type="ECO:0000256" key="4">
    <source>
        <dbReference type="ARBA" id="ARBA00023136"/>
    </source>
</evidence>
<dbReference type="AlphaFoldDB" id="Q13ND6"/>
<dbReference type="PANTHER" id="PTHR30429:SF0">
    <property type="entry name" value="METHIONINE-BINDING LIPOPROTEIN METQ"/>
    <property type="match status" value="1"/>
</dbReference>
<keyword evidence="6 8" id="KW-0449">Lipoprotein</keyword>
<evidence type="ECO:0000256" key="2">
    <source>
        <dbReference type="ARBA" id="ARBA00008973"/>
    </source>
</evidence>
<keyword evidence="5" id="KW-0564">Palmitate</keyword>
<evidence type="ECO:0000256" key="5">
    <source>
        <dbReference type="ARBA" id="ARBA00023139"/>
    </source>
</evidence>